<reference evidence="3" key="1">
    <citation type="journal article" date="2020" name="Nature">
        <title>Giant virus diversity and host interactions through global metagenomics.</title>
        <authorList>
            <person name="Schulz F."/>
            <person name="Roux S."/>
            <person name="Paez-Espino D."/>
            <person name="Jungbluth S."/>
            <person name="Walsh D.A."/>
            <person name="Denef V.J."/>
            <person name="McMahon K.D."/>
            <person name="Konstantinidis K.T."/>
            <person name="Eloe-Fadrosh E.A."/>
            <person name="Kyrpides N.C."/>
            <person name="Woyke T."/>
        </authorList>
    </citation>
    <scope>NUCLEOTIDE SEQUENCE</scope>
    <source>
        <strain evidence="3">GVMAG-M-3300013285-6</strain>
    </source>
</reference>
<keyword evidence="2" id="KW-0812">Transmembrane</keyword>
<sequence length="203" mass="22857">MVSACNDTTVSSRVTDQTKFQLWYDATKNSLDTPDLNDTTLKSLENQIIYTISCTQDKIKEKRALPNSNYTLQEQVVSLQTELNDKTDDVRTAKERAQSITNLNQKANQTESWFPLGRPLQQTSLFALIGISIFFTMMVIGLGASYFGFELNLSWVPGPPQLRGGFFGSIVSLFYMWANPLSLALLTSLIVTLSIVTWLRVKR</sequence>
<proteinExistence type="predicted"/>
<keyword evidence="1" id="KW-0175">Coiled coil</keyword>
<evidence type="ECO:0000256" key="1">
    <source>
        <dbReference type="SAM" id="Coils"/>
    </source>
</evidence>
<organism evidence="3">
    <name type="scientific">viral metagenome</name>
    <dbReference type="NCBI Taxonomy" id="1070528"/>
    <lineage>
        <taxon>unclassified sequences</taxon>
        <taxon>metagenomes</taxon>
        <taxon>organismal metagenomes</taxon>
    </lineage>
</organism>
<feature type="transmembrane region" description="Helical" evidence="2">
    <location>
        <begin position="166"/>
        <end position="199"/>
    </location>
</feature>
<feature type="coiled-coil region" evidence="1">
    <location>
        <begin position="76"/>
        <end position="110"/>
    </location>
</feature>
<evidence type="ECO:0000256" key="2">
    <source>
        <dbReference type="SAM" id="Phobius"/>
    </source>
</evidence>
<evidence type="ECO:0000313" key="3">
    <source>
        <dbReference type="EMBL" id="QHS91974.1"/>
    </source>
</evidence>
<keyword evidence="2" id="KW-1133">Transmembrane helix</keyword>
<dbReference type="EMBL" id="MN739166">
    <property type="protein sequence ID" value="QHS91974.1"/>
    <property type="molecule type" value="Genomic_DNA"/>
</dbReference>
<keyword evidence="2" id="KW-0472">Membrane</keyword>
<feature type="transmembrane region" description="Helical" evidence="2">
    <location>
        <begin position="125"/>
        <end position="146"/>
    </location>
</feature>
<dbReference type="AlphaFoldDB" id="A0A6C0BJV0"/>
<name>A0A6C0BJV0_9ZZZZ</name>
<protein>
    <submittedName>
        <fullName evidence="3">Uncharacterized protein</fullName>
    </submittedName>
</protein>
<accession>A0A6C0BJV0</accession>